<evidence type="ECO:0000256" key="3">
    <source>
        <dbReference type="ARBA" id="ARBA00022989"/>
    </source>
</evidence>
<name>A0ABP0IXA8_9DINO</name>
<evidence type="ECO:0000256" key="5">
    <source>
        <dbReference type="SAM" id="Phobius"/>
    </source>
</evidence>
<accession>A0ABP0IXA8</accession>
<comment type="caution">
    <text evidence="6">The sequence shown here is derived from an EMBL/GenBank/DDBJ whole genome shotgun (WGS) entry which is preliminary data.</text>
</comment>
<dbReference type="SUPFAM" id="SSF103481">
    <property type="entry name" value="Multidrug resistance efflux transporter EmrE"/>
    <property type="match status" value="1"/>
</dbReference>
<evidence type="ECO:0000256" key="2">
    <source>
        <dbReference type="ARBA" id="ARBA00022692"/>
    </source>
</evidence>
<feature type="transmembrane region" description="Helical" evidence="5">
    <location>
        <begin position="118"/>
        <end position="135"/>
    </location>
</feature>
<sequence>MPVFCGLLAVQFAVQPYLTRTFTDGLDAGACVAAVEVLKLLLCCLCLRLRHASSPPAWNWTGLAGAAGPAVLYVFANMAGTVASKSIDAVTCNVISQTKLLFTALLAVTTKPISGRKWVGIIVILLASVLTAADSDGQAAQAYWIGTAAAFASAMASAVAAVLAERALLEGRDPLVYTAELSLWGLFALLLLSPKSFGQLGHARPVSAVPLTTQALGGIFVGVVTKRFGSLNKSILLVVSLLMTGLLHVFLEGAWPSSSAVASILLVVSGLVIYKELDQQLPLRWQSGVRFGTLLGRPFQTDAWVKEYAGLP</sequence>
<keyword evidence="4 5" id="KW-0472">Membrane</keyword>
<evidence type="ECO:0000313" key="6">
    <source>
        <dbReference type="EMBL" id="CAK9006726.1"/>
    </source>
</evidence>
<keyword evidence="2 5" id="KW-0812">Transmembrane</keyword>
<keyword evidence="7" id="KW-1185">Reference proteome</keyword>
<feature type="transmembrane region" description="Helical" evidence="5">
    <location>
        <begin position="205"/>
        <end position="223"/>
    </location>
</feature>
<proteinExistence type="predicted"/>
<evidence type="ECO:0000256" key="4">
    <source>
        <dbReference type="ARBA" id="ARBA00023136"/>
    </source>
</evidence>
<feature type="transmembrane region" description="Helical" evidence="5">
    <location>
        <begin position="57"/>
        <end position="76"/>
    </location>
</feature>
<dbReference type="Proteomes" id="UP001642484">
    <property type="component" value="Unassembled WGS sequence"/>
</dbReference>
<organism evidence="6 7">
    <name type="scientific">Durusdinium trenchii</name>
    <dbReference type="NCBI Taxonomy" id="1381693"/>
    <lineage>
        <taxon>Eukaryota</taxon>
        <taxon>Sar</taxon>
        <taxon>Alveolata</taxon>
        <taxon>Dinophyceae</taxon>
        <taxon>Suessiales</taxon>
        <taxon>Symbiodiniaceae</taxon>
        <taxon>Durusdinium</taxon>
    </lineage>
</organism>
<evidence type="ECO:0000313" key="7">
    <source>
        <dbReference type="Proteomes" id="UP001642484"/>
    </source>
</evidence>
<protein>
    <submittedName>
        <fullName evidence="6">Uncharacterized protein</fullName>
    </submittedName>
</protein>
<dbReference type="EMBL" id="CAXAMN010003891">
    <property type="protein sequence ID" value="CAK9006726.1"/>
    <property type="molecule type" value="Genomic_DNA"/>
</dbReference>
<reference evidence="6 7" key="1">
    <citation type="submission" date="2024-02" db="EMBL/GenBank/DDBJ databases">
        <authorList>
            <person name="Chen Y."/>
            <person name="Shah S."/>
            <person name="Dougan E. K."/>
            <person name="Thang M."/>
            <person name="Chan C."/>
        </authorList>
    </citation>
    <scope>NUCLEOTIDE SEQUENCE [LARGE SCALE GENOMIC DNA]</scope>
</reference>
<dbReference type="InterPro" id="IPR007271">
    <property type="entry name" value="Nuc_sug_transpt"/>
</dbReference>
<dbReference type="PANTHER" id="PTHR10231">
    <property type="entry name" value="NUCLEOTIDE-SUGAR TRANSMEMBRANE TRANSPORTER"/>
    <property type="match status" value="1"/>
</dbReference>
<keyword evidence="3 5" id="KW-1133">Transmembrane helix</keyword>
<gene>
    <name evidence="6" type="ORF">CCMP2556_LOCUS8544</name>
</gene>
<feature type="transmembrane region" description="Helical" evidence="5">
    <location>
        <begin position="141"/>
        <end position="163"/>
    </location>
</feature>
<feature type="transmembrane region" description="Helical" evidence="5">
    <location>
        <begin position="175"/>
        <end position="193"/>
    </location>
</feature>
<feature type="transmembrane region" description="Helical" evidence="5">
    <location>
        <begin position="235"/>
        <end position="251"/>
    </location>
</feature>
<comment type="subcellular location">
    <subcellularLocation>
        <location evidence="1">Membrane</location>
        <topology evidence="1">Multi-pass membrane protein</topology>
    </subcellularLocation>
</comment>
<dbReference type="InterPro" id="IPR037185">
    <property type="entry name" value="EmrE-like"/>
</dbReference>
<evidence type="ECO:0000256" key="1">
    <source>
        <dbReference type="ARBA" id="ARBA00004141"/>
    </source>
</evidence>
<feature type="transmembrane region" description="Helical" evidence="5">
    <location>
        <begin position="257"/>
        <end position="274"/>
    </location>
</feature>